<accession>A0A6H0XSN9</accession>
<evidence type="ECO:0000313" key="2">
    <source>
        <dbReference type="EMBL" id="QIW97781.1"/>
    </source>
</evidence>
<proteinExistence type="predicted"/>
<feature type="compositionally biased region" description="Basic and acidic residues" evidence="1">
    <location>
        <begin position="1"/>
        <end position="27"/>
    </location>
</feature>
<keyword evidence="3" id="KW-1185">Reference proteome</keyword>
<feature type="compositionally biased region" description="Basic and acidic residues" evidence="1">
    <location>
        <begin position="35"/>
        <end position="56"/>
    </location>
</feature>
<feature type="compositionally biased region" description="Basic and acidic residues" evidence="1">
    <location>
        <begin position="243"/>
        <end position="255"/>
    </location>
</feature>
<protein>
    <submittedName>
        <fullName evidence="2">Uncharacterized protein</fullName>
    </submittedName>
</protein>
<sequence length="334" mass="37556">MSSYDPRYELHDYRPPRRHDSFTKPREYLNPTTVRNEKSYGSDSGRHDARRADGRYHNSRQRSPHSGLSSDEQRSRQAGLPRRPRHTWPPQPTVESEARSLARELGGSRALRDSARNEIPSRGTIDQDPVIEEVAEYANLHERRFVMVSDSESGRKSQRGVLTPPTSEDERLRKARRRPSRINTEFSDARDGLPKRTASPYAMSRPTALRQHTAPNEALLSPSVSTLHDTHKDRSPRASPSRPAKDYLDRGKNDMVIDDGDDDTRRSTLKGSGTRRSIIQEASSRDTRRATDTAASTQAPRNLDNSYRPSPLVVASALAAATKVAHDLAPKVLL</sequence>
<feature type="compositionally biased region" description="Polar residues" evidence="1">
    <location>
        <begin position="269"/>
        <end position="281"/>
    </location>
</feature>
<name>A0A6H0XSN9_9PEZI</name>
<organism evidence="2 3">
    <name type="scientific">Peltaster fructicola</name>
    <dbReference type="NCBI Taxonomy" id="286661"/>
    <lineage>
        <taxon>Eukaryota</taxon>
        <taxon>Fungi</taxon>
        <taxon>Dikarya</taxon>
        <taxon>Ascomycota</taxon>
        <taxon>Pezizomycotina</taxon>
        <taxon>Dothideomycetes</taxon>
        <taxon>Dothideomycetes incertae sedis</taxon>
        <taxon>Peltaster</taxon>
    </lineage>
</organism>
<dbReference type="AlphaFoldDB" id="A0A6H0XSN9"/>
<evidence type="ECO:0000313" key="3">
    <source>
        <dbReference type="Proteomes" id="UP000503462"/>
    </source>
</evidence>
<feature type="compositionally biased region" description="Polar residues" evidence="1">
    <location>
        <begin position="298"/>
        <end position="308"/>
    </location>
</feature>
<dbReference type="EMBL" id="CP051140">
    <property type="protein sequence ID" value="QIW97781.1"/>
    <property type="molecule type" value="Genomic_DNA"/>
</dbReference>
<feature type="region of interest" description="Disordered" evidence="1">
    <location>
        <begin position="148"/>
        <end position="308"/>
    </location>
</feature>
<gene>
    <name evidence="2" type="ORF">AMS68_003299</name>
</gene>
<dbReference type="OrthoDB" id="5296at2759"/>
<feature type="region of interest" description="Disordered" evidence="1">
    <location>
        <begin position="1"/>
        <end position="130"/>
    </location>
</feature>
<dbReference type="Proteomes" id="UP000503462">
    <property type="component" value="Chromosome 2"/>
</dbReference>
<reference evidence="2 3" key="1">
    <citation type="journal article" date="2016" name="Sci. Rep.">
        <title>Peltaster fructicola genome reveals evolution from an invasive phytopathogen to an ectophytic parasite.</title>
        <authorList>
            <person name="Xu C."/>
            <person name="Chen H."/>
            <person name="Gleason M.L."/>
            <person name="Xu J.R."/>
            <person name="Liu H."/>
            <person name="Zhang R."/>
            <person name="Sun G."/>
        </authorList>
    </citation>
    <scope>NUCLEOTIDE SEQUENCE [LARGE SCALE GENOMIC DNA]</scope>
    <source>
        <strain evidence="2 3">LNHT1506</strain>
    </source>
</reference>
<evidence type="ECO:0000256" key="1">
    <source>
        <dbReference type="SAM" id="MobiDB-lite"/>
    </source>
</evidence>